<feature type="region of interest" description="Disordered" evidence="1">
    <location>
        <begin position="1"/>
        <end position="20"/>
    </location>
</feature>
<accession>A0A811LJ72</accession>
<protein>
    <recommendedName>
        <fullName evidence="4">BTB domain-containing protein</fullName>
    </recommendedName>
</protein>
<dbReference type="EMBL" id="CAJFCW020000006">
    <property type="protein sequence ID" value="CAG9123447.1"/>
    <property type="molecule type" value="Genomic_DNA"/>
</dbReference>
<comment type="caution">
    <text evidence="2">The sequence shown here is derived from an EMBL/GenBank/DDBJ whole genome shotgun (WGS) entry which is preliminary data.</text>
</comment>
<sequence>MENGNRAKRPPSLRLNPTLSTRSLFVSTPNSTVSDFSASHDNLRVPIATPASKAPSRCTYPSRHRHKSGEGYHSGLHLHPHRLQKHPQRFDLHHKHSSPSPHPHSRNQSHRDLNRVFNSLGNGINNSIEEVDYRIPDPSRHLEVRVANQSLFVDPKHIQDVSPQVSAFLLREFTHHGRTSIEPQLEDLCFDEVLEAVKTLCPTELGMFPSPVTAHTFAILARLSKQFEVAKLRTACELFVARLPFLFKEVTALQLAQMLDVSCHYGLNLRTKLRLLQGTLIIMKAEEVDKTHFATYYDKAVDPVVADLIREAMASFKKGELAHDEFLDEARLKIPCRMCRVEEGSDPYSSNLKVCRRCRHTVCFHCQLSPCSTSLAKFLEKFGKTAAQRLRSL</sequence>
<reference evidence="2" key="1">
    <citation type="submission" date="2020-09" db="EMBL/GenBank/DDBJ databases">
        <authorList>
            <person name="Kikuchi T."/>
        </authorList>
    </citation>
    <scope>NUCLEOTIDE SEQUENCE</scope>
    <source>
        <strain evidence="2">SH1</strain>
    </source>
</reference>
<proteinExistence type="predicted"/>
<feature type="compositionally biased region" description="Basic residues" evidence="1">
    <location>
        <begin position="76"/>
        <end position="108"/>
    </location>
</feature>
<dbReference type="OrthoDB" id="5789112at2759"/>
<keyword evidence="3" id="KW-1185">Reference proteome</keyword>
<dbReference type="EMBL" id="CAJFDH010000006">
    <property type="protein sequence ID" value="CAD5227630.1"/>
    <property type="molecule type" value="Genomic_DNA"/>
</dbReference>
<dbReference type="Proteomes" id="UP000614601">
    <property type="component" value="Unassembled WGS sequence"/>
</dbReference>
<organism evidence="2 3">
    <name type="scientific">Bursaphelenchus okinawaensis</name>
    <dbReference type="NCBI Taxonomy" id="465554"/>
    <lineage>
        <taxon>Eukaryota</taxon>
        <taxon>Metazoa</taxon>
        <taxon>Ecdysozoa</taxon>
        <taxon>Nematoda</taxon>
        <taxon>Chromadorea</taxon>
        <taxon>Rhabditida</taxon>
        <taxon>Tylenchina</taxon>
        <taxon>Tylenchomorpha</taxon>
        <taxon>Aphelenchoidea</taxon>
        <taxon>Aphelenchoididae</taxon>
        <taxon>Bursaphelenchus</taxon>
    </lineage>
</organism>
<evidence type="ECO:0008006" key="4">
    <source>
        <dbReference type="Google" id="ProtNLM"/>
    </source>
</evidence>
<name>A0A811LJ72_9BILA</name>
<feature type="region of interest" description="Disordered" evidence="1">
    <location>
        <begin position="47"/>
        <end position="109"/>
    </location>
</feature>
<evidence type="ECO:0000313" key="3">
    <source>
        <dbReference type="Proteomes" id="UP000614601"/>
    </source>
</evidence>
<dbReference type="AlphaFoldDB" id="A0A811LJ72"/>
<feature type="compositionally biased region" description="Basic residues" evidence="1">
    <location>
        <begin position="1"/>
        <end position="11"/>
    </location>
</feature>
<dbReference type="Proteomes" id="UP000783686">
    <property type="component" value="Unassembled WGS sequence"/>
</dbReference>
<gene>
    <name evidence="2" type="ORF">BOKJ2_LOCUS12269</name>
</gene>
<evidence type="ECO:0000256" key="1">
    <source>
        <dbReference type="SAM" id="MobiDB-lite"/>
    </source>
</evidence>
<evidence type="ECO:0000313" key="2">
    <source>
        <dbReference type="EMBL" id="CAD5227630.1"/>
    </source>
</evidence>